<proteinExistence type="predicted"/>
<evidence type="ECO:0000313" key="2">
    <source>
        <dbReference type="Proteomes" id="UP001168098"/>
    </source>
</evidence>
<sequence>MDIEGWILFGKWVWKAWVSGNDDGQQVCCGDGEASRRRQQGQLCLFYFFLNSSINQTLLLVKLSIVNWRINYWSCSDKVGIDELVSSFTKLPFATILNAYKSTLIIPKIVESSRGSPGQCCSLVTSKS</sequence>
<dbReference type="EMBL" id="JARBHA010000015">
    <property type="protein sequence ID" value="KAJ9680417.1"/>
    <property type="molecule type" value="Genomic_DNA"/>
</dbReference>
<protein>
    <submittedName>
        <fullName evidence="1">Uncharacterized protein</fullName>
    </submittedName>
</protein>
<keyword evidence="2" id="KW-1185">Reference proteome</keyword>
<name>A0AA38Z1E0_VITRO</name>
<dbReference type="AlphaFoldDB" id="A0AA38Z1E0"/>
<comment type="caution">
    <text evidence="1">The sequence shown here is derived from an EMBL/GenBank/DDBJ whole genome shotgun (WGS) entry which is preliminary data.</text>
</comment>
<dbReference type="Proteomes" id="UP001168098">
    <property type="component" value="Unassembled WGS sequence"/>
</dbReference>
<evidence type="ECO:0000313" key="1">
    <source>
        <dbReference type="EMBL" id="KAJ9680417.1"/>
    </source>
</evidence>
<accession>A0AA38Z1E0</accession>
<reference evidence="1 2" key="1">
    <citation type="journal article" date="2023" name="BMC Biotechnol.">
        <title>Vitis rotundifolia cv Carlos genome sequencing.</title>
        <authorList>
            <person name="Huff M."/>
            <person name="Hulse-Kemp A."/>
            <person name="Scheffler B."/>
            <person name="Youngblood R."/>
            <person name="Simpson S."/>
            <person name="Babiker E."/>
            <person name="Staton M."/>
        </authorList>
    </citation>
    <scope>NUCLEOTIDE SEQUENCE [LARGE SCALE GENOMIC DNA]</scope>
    <source>
        <tissue evidence="1">Leaf</tissue>
    </source>
</reference>
<gene>
    <name evidence="1" type="ORF">PVL29_019675</name>
</gene>
<organism evidence="1 2">
    <name type="scientific">Vitis rotundifolia</name>
    <name type="common">Muscadine grape</name>
    <dbReference type="NCBI Taxonomy" id="103349"/>
    <lineage>
        <taxon>Eukaryota</taxon>
        <taxon>Viridiplantae</taxon>
        <taxon>Streptophyta</taxon>
        <taxon>Embryophyta</taxon>
        <taxon>Tracheophyta</taxon>
        <taxon>Spermatophyta</taxon>
        <taxon>Magnoliopsida</taxon>
        <taxon>eudicotyledons</taxon>
        <taxon>Gunneridae</taxon>
        <taxon>Pentapetalae</taxon>
        <taxon>rosids</taxon>
        <taxon>Vitales</taxon>
        <taxon>Vitaceae</taxon>
        <taxon>Viteae</taxon>
        <taxon>Vitis</taxon>
    </lineage>
</organism>